<dbReference type="PANTHER" id="PTHR38792">
    <property type="entry name" value="BNR/ASP-BOX REPEAT DOMAIN PROTEIN (AFU_ORTHOLOGUE AFUA_7G06430)-RELATED"/>
    <property type="match status" value="1"/>
</dbReference>
<dbReference type="PANTHER" id="PTHR38792:SF3">
    <property type="entry name" value="BNR_ASP-BOX REPEAT DOMAIN PROTEIN (AFU_ORTHOLOGUE AFUA_7G06430)-RELATED"/>
    <property type="match status" value="1"/>
</dbReference>
<protein>
    <submittedName>
        <fullName evidence="4">Exo-alpha-sialidase</fullName>
    </submittedName>
</protein>
<dbReference type="CDD" id="cd15482">
    <property type="entry name" value="Sialidase_non-viral"/>
    <property type="match status" value="1"/>
</dbReference>
<keyword evidence="2" id="KW-0732">Signal</keyword>
<dbReference type="InterPro" id="IPR036278">
    <property type="entry name" value="Sialidase_sf"/>
</dbReference>
<dbReference type="EMBL" id="SMKY01000079">
    <property type="protein sequence ID" value="TDD81325.1"/>
    <property type="molecule type" value="Genomic_DNA"/>
</dbReference>
<dbReference type="OrthoDB" id="127969at2"/>
<feature type="signal peptide" evidence="2">
    <location>
        <begin position="1"/>
        <end position="37"/>
    </location>
</feature>
<keyword evidence="5" id="KW-1185">Reference proteome</keyword>
<feature type="chain" id="PRO_5020632378" evidence="2">
    <location>
        <begin position="38"/>
        <end position="294"/>
    </location>
</feature>
<dbReference type="AlphaFoldDB" id="A0A4R5B7I2"/>
<accession>A0A4R5B7I2</accession>
<evidence type="ECO:0000259" key="3">
    <source>
        <dbReference type="Pfam" id="PF13088"/>
    </source>
</evidence>
<name>A0A4R5B7I2_9ACTN</name>
<proteinExistence type="predicted"/>
<dbReference type="Proteomes" id="UP000295578">
    <property type="component" value="Unassembled WGS sequence"/>
</dbReference>
<feature type="region of interest" description="Disordered" evidence="1">
    <location>
        <begin position="271"/>
        <end position="294"/>
    </location>
</feature>
<evidence type="ECO:0000313" key="4">
    <source>
        <dbReference type="EMBL" id="TDD81325.1"/>
    </source>
</evidence>
<dbReference type="InterPro" id="IPR011040">
    <property type="entry name" value="Sialidase"/>
</dbReference>
<feature type="domain" description="Sialidase" evidence="3">
    <location>
        <begin position="50"/>
        <end position="161"/>
    </location>
</feature>
<organism evidence="4 5">
    <name type="scientific">Actinomadura darangshiensis</name>
    <dbReference type="NCBI Taxonomy" id="705336"/>
    <lineage>
        <taxon>Bacteria</taxon>
        <taxon>Bacillati</taxon>
        <taxon>Actinomycetota</taxon>
        <taxon>Actinomycetes</taxon>
        <taxon>Streptosporangiales</taxon>
        <taxon>Thermomonosporaceae</taxon>
        <taxon>Actinomadura</taxon>
    </lineage>
</organism>
<dbReference type="Gene3D" id="2.120.10.10">
    <property type="match status" value="1"/>
</dbReference>
<comment type="caution">
    <text evidence="4">The sequence shown here is derived from an EMBL/GenBank/DDBJ whole genome shotgun (WGS) entry which is preliminary data.</text>
</comment>
<gene>
    <name evidence="4" type="ORF">E1293_18820</name>
</gene>
<evidence type="ECO:0000256" key="2">
    <source>
        <dbReference type="SAM" id="SignalP"/>
    </source>
</evidence>
<evidence type="ECO:0000256" key="1">
    <source>
        <dbReference type="SAM" id="MobiDB-lite"/>
    </source>
</evidence>
<reference evidence="4 5" key="1">
    <citation type="submission" date="2019-03" db="EMBL/GenBank/DDBJ databases">
        <title>Draft genome sequences of novel Actinobacteria.</title>
        <authorList>
            <person name="Sahin N."/>
            <person name="Ay H."/>
            <person name="Saygin H."/>
        </authorList>
    </citation>
    <scope>NUCLEOTIDE SEQUENCE [LARGE SCALE GENOMIC DNA]</scope>
    <source>
        <strain evidence="4 5">DSM 45941</strain>
    </source>
</reference>
<dbReference type="Pfam" id="PF13088">
    <property type="entry name" value="BNR_2"/>
    <property type="match status" value="1"/>
</dbReference>
<evidence type="ECO:0000313" key="5">
    <source>
        <dbReference type="Proteomes" id="UP000295578"/>
    </source>
</evidence>
<dbReference type="SUPFAM" id="SSF50939">
    <property type="entry name" value="Sialidases"/>
    <property type="match status" value="1"/>
</dbReference>
<sequence length="294" mass="31431">MEWYSVLYPGTMRFHRSIAIGLSALLALGFSSAVAHASPSAPTTPGKPDVIVAQAAPGKKLHFPNMERLNDGSLVAVAREGVGHTGQDGRLLMLTSKDGGRTWSSPEAVHDSPYDDRDPMITQLRSGRLLLNWFQIDYSVSPAEPMGEFVQRSDDGGTTWSDPVAVETSLSGESDIVDTYELGWAASHGQIKELPSGELIIPLYGTVPDDRWQRATVVRSLDGGESWHADTESLIGSAQGTHYQEPVLTVLPDGTVHALLRIGTAASTMGAVHSQESGHATAVAPGRPRPRSTS</sequence>